<protein>
    <submittedName>
        <fullName evidence="1">Uncharacterized protein</fullName>
    </submittedName>
</protein>
<organism evidence="1 2">
    <name type="scientific">Plantactinospora veratri</name>
    <dbReference type="NCBI Taxonomy" id="1436122"/>
    <lineage>
        <taxon>Bacteria</taxon>
        <taxon>Bacillati</taxon>
        <taxon>Actinomycetota</taxon>
        <taxon>Actinomycetes</taxon>
        <taxon>Micromonosporales</taxon>
        <taxon>Micromonosporaceae</taxon>
        <taxon>Plantactinospora</taxon>
    </lineage>
</organism>
<dbReference type="EMBL" id="JAZGQL010000005">
    <property type="protein sequence ID" value="MEE6306751.1"/>
    <property type="molecule type" value="Genomic_DNA"/>
</dbReference>
<proteinExistence type="predicted"/>
<evidence type="ECO:0000313" key="2">
    <source>
        <dbReference type="Proteomes" id="UP001339911"/>
    </source>
</evidence>
<comment type="caution">
    <text evidence="1">The sequence shown here is derived from an EMBL/GenBank/DDBJ whole genome shotgun (WGS) entry which is preliminary data.</text>
</comment>
<keyword evidence="2" id="KW-1185">Reference proteome</keyword>
<sequence>MTIEAWKNAEPARRMALDFRPHSHHWQVMRQVRASDNETGTITIGDAQILFAMTSWGDGLFPAHADRDAAGNLVALRITLAGD</sequence>
<evidence type="ECO:0000313" key="1">
    <source>
        <dbReference type="EMBL" id="MEE6306751.1"/>
    </source>
</evidence>
<gene>
    <name evidence="1" type="ORF">V1634_07925</name>
</gene>
<dbReference type="RefSeq" id="WP_331207086.1">
    <property type="nucleotide sequence ID" value="NZ_JAZGQL010000005.1"/>
</dbReference>
<accession>A0ABU7S9Y4</accession>
<reference evidence="1 2" key="1">
    <citation type="submission" date="2024-01" db="EMBL/GenBank/DDBJ databases">
        <title>Genome insights into Plantactinospora veratri sp. nov.</title>
        <authorList>
            <person name="Wang L."/>
        </authorList>
    </citation>
    <scope>NUCLEOTIDE SEQUENCE [LARGE SCALE GENOMIC DNA]</scope>
    <source>
        <strain evidence="1 2">NEAU-FHS4</strain>
    </source>
</reference>
<name>A0ABU7S9Y4_9ACTN</name>
<dbReference type="Proteomes" id="UP001339911">
    <property type="component" value="Unassembled WGS sequence"/>
</dbReference>